<feature type="transmembrane region" description="Helical" evidence="16">
    <location>
        <begin position="316"/>
        <end position="334"/>
    </location>
</feature>
<keyword evidence="5 16" id="KW-0285">Flavoprotein</keyword>
<evidence type="ECO:0000256" key="4">
    <source>
        <dbReference type="ARBA" id="ARBA00022553"/>
    </source>
</evidence>
<proteinExistence type="inferred from homology"/>
<evidence type="ECO:0000256" key="12">
    <source>
        <dbReference type="ARBA" id="ARBA00023065"/>
    </source>
</evidence>
<dbReference type="NCBIfam" id="NF003756">
    <property type="entry name" value="PRK05349.1"/>
    <property type="match status" value="1"/>
</dbReference>
<dbReference type="GO" id="GO:0055085">
    <property type="term" value="P:transmembrane transport"/>
    <property type="evidence" value="ECO:0007669"/>
    <property type="project" value="InterPro"/>
</dbReference>
<evidence type="ECO:0000256" key="9">
    <source>
        <dbReference type="ARBA" id="ARBA00022989"/>
    </source>
</evidence>
<dbReference type="PIRSF" id="PIRSF016055">
    <property type="entry name" value="NADH-UbQ_OxRdtase_B_su"/>
    <property type="match status" value="1"/>
</dbReference>
<evidence type="ECO:0000256" key="5">
    <source>
        <dbReference type="ARBA" id="ARBA00022630"/>
    </source>
</evidence>
<keyword evidence="14 16" id="KW-0472">Membrane</keyword>
<comment type="cofactor">
    <cofactor evidence="16 17">
        <name>FMN</name>
        <dbReference type="ChEBI" id="CHEBI:58210"/>
    </cofactor>
</comment>
<evidence type="ECO:0000256" key="10">
    <source>
        <dbReference type="ARBA" id="ARBA00023027"/>
    </source>
</evidence>
<evidence type="ECO:0000256" key="3">
    <source>
        <dbReference type="ARBA" id="ARBA00022519"/>
    </source>
</evidence>
<keyword evidence="4 16" id="KW-0597">Phosphoprotein</keyword>
<evidence type="ECO:0000256" key="15">
    <source>
        <dbReference type="ARBA" id="ARBA00023201"/>
    </source>
</evidence>
<evidence type="ECO:0000313" key="18">
    <source>
        <dbReference type="EMBL" id="HGY54472.1"/>
    </source>
</evidence>
<evidence type="ECO:0000256" key="6">
    <source>
        <dbReference type="ARBA" id="ARBA00022643"/>
    </source>
</evidence>
<keyword evidence="13 16" id="KW-0830">Ubiquinone</keyword>
<dbReference type="PANTHER" id="PTHR30578">
    <property type="entry name" value="ELECTRON TRANSPORT COMPLEX PROTEIN RNFD"/>
    <property type="match status" value="1"/>
</dbReference>
<keyword evidence="10 16" id="KW-0520">NAD</keyword>
<dbReference type="EC" id="7.2.1.1" evidence="16"/>
<feature type="transmembrane region" description="Helical" evidence="16">
    <location>
        <begin position="131"/>
        <end position="161"/>
    </location>
</feature>
<keyword evidence="8 16" id="KW-1278">Translocase</keyword>
<dbReference type="AlphaFoldDB" id="A0A7V4UC61"/>
<dbReference type="HAMAP" id="MF_00426">
    <property type="entry name" value="NqrB"/>
    <property type="match status" value="1"/>
</dbReference>
<feature type="modified residue" description="FMN phosphoryl threonine" evidence="16 17">
    <location>
        <position position="216"/>
    </location>
</feature>
<name>A0A7V4UC61_CALAY</name>
<comment type="similarity">
    <text evidence="16">Belongs to the NqrB/RnfD family.</text>
</comment>
<evidence type="ECO:0000256" key="7">
    <source>
        <dbReference type="ARBA" id="ARBA00022692"/>
    </source>
</evidence>
<dbReference type="Pfam" id="PF03116">
    <property type="entry name" value="NQR2_RnfD_RnfE"/>
    <property type="match status" value="1"/>
</dbReference>
<comment type="subunit">
    <text evidence="16">Composed of six subunits; NqrA, NqrB, NqrC, NqrD, NqrE and NqrF.</text>
</comment>
<keyword evidence="1 16" id="KW-0813">Transport</keyword>
<feature type="transmembrane region" description="Helical" evidence="16">
    <location>
        <begin position="370"/>
        <end position="390"/>
    </location>
</feature>
<keyword evidence="9 16" id="KW-1133">Transmembrane helix</keyword>
<feature type="transmembrane region" description="Helical" evidence="16">
    <location>
        <begin position="283"/>
        <end position="304"/>
    </location>
</feature>
<accession>A0A7V4UC61</accession>
<comment type="function">
    <text evidence="16">NQR complex catalyzes the reduction of ubiquinone-1 to ubiquinol by two successive reactions, coupled with the transport of Na(+) ions from the cytoplasm to the periplasm. NqrA to NqrE are probably involved in the second step, the conversion of ubisemiquinone to ubiquinol.</text>
</comment>
<dbReference type="Proteomes" id="UP000885779">
    <property type="component" value="Unassembled WGS sequence"/>
</dbReference>
<evidence type="ECO:0000256" key="1">
    <source>
        <dbReference type="ARBA" id="ARBA00022448"/>
    </source>
</evidence>
<dbReference type="NCBIfam" id="TIGR01937">
    <property type="entry name" value="nqrB"/>
    <property type="match status" value="1"/>
</dbReference>
<evidence type="ECO:0000256" key="13">
    <source>
        <dbReference type="ARBA" id="ARBA00023075"/>
    </source>
</evidence>
<evidence type="ECO:0000256" key="16">
    <source>
        <dbReference type="HAMAP-Rule" id="MF_00426"/>
    </source>
</evidence>
<feature type="transmembrane region" description="Helical" evidence="16">
    <location>
        <begin position="98"/>
        <end position="119"/>
    </location>
</feature>
<dbReference type="GO" id="GO:0010181">
    <property type="term" value="F:FMN binding"/>
    <property type="evidence" value="ECO:0007669"/>
    <property type="project" value="InterPro"/>
</dbReference>
<feature type="transmembrane region" description="Helical" evidence="16">
    <location>
        <begin position="251"/>
        <end position="276"/>
    </location>
</feature>
<keyword evidence="3" id="KW-0997">Cell inner membrane</keyword>
<keyword evidence="12 16" id="KW-0406">Ion transport</keyword>
<keyword evidence="15 16" id="KW-0739">Sodium transport</keyword>
<feature type="transmembrane region" description="Helical" evidence="16">
    <location>
        <begin position="346"/>
        <end position="364"/>
    </location>
</feature>
<evidence type="ECO:0000256" key="17">
    <source>
        <dbReference type="PIRSR" id="PIRSR016055-50"/>
    </source>
</evidence>
<dbReference type="PANTHER" id="PTHR30578:SF1">
    <property type="entry name" value="NA(+)-TRANSLOCATING NADH-QUINONE REDUCTASE SUBUNIT B"/>
    <property type="match status" value="1"/>
</dbReference>
<gene>
    <name evidence="16" type="primary">nqrB</name>
    <name evidence="18" type="ORF">ENK44_02095</name>
</gene>
<feature type="transmembrane region" description="Helical" evidence="16">
    <location>
        <begin position="57"/>
        <end position="78"/>
    </location>
</feature>
<dbReference type="InterPro" id="IPR010966">
    <property type="entry name" value="NqrB"/>
</dbReference>
<comment type="caution">
    <text evidence="18">The sequence shown here is derived from an EMBL/GenBank/DDBJ whole genome shotgun (WGS) entry which is preliminary data.</text>
</comment>
<reference evidence="18" key="1">
    <citation type="journal article" date="2020" name="mSystems">
        <title>Genome- and Community-Level Interaction Insights into Carbon Utilization and Element Cycling Functions of Hydrothermarchaeota in Hydrothermal Sediment.</title>
        <authorList>
            <person name="Zhou Z."/>
            <person name="Liu Y."/>
            <person name="Xu W."/>
            <person name="Pan J."/>
            <person name="Luo Z.H."/>
            <person name="Li M."/>
        </authorList>
    </citation>
    <scope>NUCLEOTIDE SEQUENCE [LARGE SCALE GENOMIC DNA]</scope>
    <source>
        <strain evidence="18">HyVt-577</strain>
    </source>
</reference>
<dbReference type="GO" id="GO:0005886">
    <property type="term" value="C:plasma membrane"/>
    <property type="evidence" value="ECO:0007669"/>
    <property type="project" value="UniProtKB-SubCell"/>
</dbReference>
<dbReference type="InterPro" id="IPR004338">
    <property type="entry name" value="NqrB/RnfD"/>
</dbReference>
<keyword evidence="7 16" id="KW-0812">Transmembrane</keyword>
<dbReference type="EMBL" id="DRQG01000020">
    <property type="protein sequence ID" value="HGY54472.1"/>
    <property type="molecule type" value="Genomic_DNA"/>
</dbReference>
<evidence type="ECO:0000256" key="11">
    <source>
        <dbReference type="ARBA" id="ARBA00023053"/>
    </source>
</evidence>
<keyword evidence="6 16" id="KW-0288">FMN</keyword>
<keyword evidence="11 16" id="KW-0915">Sodium</keyword>
<organism evidence="18">
    <name type="scientific">Caldithrix abyssi</name>
    <dbReference type="NCBI Taxonomy" id="187145"/>
    <lineage>
        <taxon>Bacteria</taxon>
        <taxon>Pseudomonadati</taxon>
        <taxon>Calditrichota</taxon>
        <taxon>Calditrichia</taxon>
        <taxon>Calditrichales</taxon>
        <taxon>Calditrichaceae</taxon>
        <taxon>Caldithrix</taxon>
    </lineage>
</organism>
<dbReference type="GO" id="GO:0016655">
    <property type="term" value="F:oxidoreductase activity, acting on NAD(P)H, quinone or similar compound as acceptor"/>
    <property type="evidence" value="ECO:0007669"/>
    <property type="project" value="UniProtKB-UniRule"/>
</dbReference>
<evidence type="ECO:0000256" key="2">
    <source>
        <dbReference type="ARBA" id="ARBA00022475"/>
    </source>
</evidence>
<dbReference type="GO" id="GO:0022904">
    <property type="term" value="P:respiratory electron transport chain"/>
    <property type="evidence" value="ECO:0007669"/>
    <property type="project" value="InterPro"/>
</dbReference>
<keyword evidence="2 16" id="KW-1003">Cell membrane</keyword>
<evidence type="ECO:0000256" key="8">
    <source>
        <dbReference type="ARBA" id="ARBA00022967"/>
    </source>
</evidence>
<comment type="subcellular location">
    <subcellularLocation>
        <location evidence="16">Cell membrane</location>
        <topology evidence="16">Multi-pass membrane protein</topology>
    </subcellularLocation>
</comment>
<comment type="catalytic activity">
    <reaction evidence="16">
        <text>a ubiquinone + n Na(+)(in) + NADH + H(+) = a ubiquinol + n Na(+)(out) + NAD(+)</text>
        <dbReference type="Rhea" id="RHEA:47748"/>
        <dbReference type="Rhea" id="RHEA-COMP:9565"/>
        <dbReference type="Rhea" id="RHEA-COMP:9566"/>
        <dbReference type="ChEBI" id="CHEBI:15378"/>
        <dbReference type="ChEBI" id="CHEBI:16389"/>
        <dbReference type="ChEBI" id="CHEBI:17976"/>
        <dbReference type="ChEBI" id="CHEBI:29101"/>
        <dbReference type="ChEBI" id="CHEBI:57540"/>
        <dbReference type="ChEBI" id="CHEBI:57945"/>
        <dbReference type="EC" id="7.2.1.1"/>
    </reaction>
</comment>
<sequence>MRVLEKLFDKYRPQFERGGKYHKLYPLFEMMDTILLWTNARTESGPHVRDALDLKRFMMMVVVALLPATIFGIYNIGYQHYQAVGASVGSGEMFEFGLIKFLPIVIVSYLVGGFWEVLFAVVRKHEVNEGFLVTGLLFPLVLPPTIPLWQVAVAISFGVVIGKEVFGGTGMNILNPALTARAFVFFAYPGKISGDKVWTAIDSAKDKLVDTFTGATPLLVASNTEAGSTAVQTLNHATQQFANVHYGFWDMFYGLIPGSIGETSTLAILVGGLLLIITGVASWRIIVAVFAGGYGMAWLMNILAGPGSGGMFTLPPHYHLVMGGFALGAVFMATDPVSASQTRAGKWIYGILIGVLAILVRTVNPAYPEGMMLAILFMNIFAPFIDYYVIKAHLKRRLKRA</sequence>
<evidence type="ECO:0000256" key="14">
    <source>
        <dbReference type="ARBA" id="ARBA00023136"/>
    </source>
</evidence>
<protein>
    <recommendedName>
        <fullName evidence="16">Na(+)-translocating NADH-quinone reductase subunit B</fullName>
        <shortName evidence="16">Na(+)-NQR subunit B</shortName>
        <shortName evidence="16">Na(+)-translocating NQR subunit B</shortName>
        <ecNumber evidence="16">7.2.1.1</ecNumber>
    </recommendedName>
    <alternativeName>
        <fullName evidence="16">NQR complex subunit B</fullName>
    </alternativeName>
    <alternativeName>
        <fullName evidence="16">NQR-1 subunit B</fullName>
    </alternativeName>
</protein>
<dbReference type="GO" id="GO:0006814">
    <property type="term" value="P:sodium ion transport"/>
    <property type="evidence" value="ECO:0007669"/>
    <property type="project" value="UniProtKB-UniRule"/>
</dbReference>